<keyword evidence="4" id="KW-1185">Reference proteome</keyword>
<reference evidence="4" key="1">
    <citation type="submission" date="2018-02" db="EMBL/GenBank/DDBJ databases">
        <authorList>
            <person name="Moore K."/>
            <person name="Momper L."/>
        </authorList>
    </citation>
    <scope>NUCLEOTIDE SEQUENCE [LARGE SCALE GENOMIC DNA]</scope>
    <source>
        <strain evidence="4">ULC18</strain>
    </source>
</reference>
<reference evidence="3 4" key="2">
    <citation type="submission" date="2018-03" db="EMBL/GenBank/DDBJ databases">
        <title>The ancient ancestry and fast evolution of plastids.</title>
        <authorList>
            <person name="Moore K.R."/>
            <person name="Magnabosco C."/>
            <person name="Momper L."/>
            <person name="Gold D.A."/>
            <person name="Bosak T."/>
            <person name="Fournier G.P."/>
        </authorList>
    </citation>
    <scope>NUCLEOTIDE SEQUENCE [LARGE SCALE GENOMIC DNA]</scope>
    <source>
        <strain evidence="3 4">ULC18</strain>
    </source>
</reference>
<comment type="caution">
    <text evidence="3">The sequence shown here is derived from an EMBL/GenBank/DDBJ whole genome shotgun (WGS) entry which is preliminary data.</text>
</comment>
<organism evidence="3 4">
    <name type="scientific">Stenomitos frigidus ULC18</name>
    <dbReference type="NCBI Taxonomy" id="2107698"/>
    <lineage>
        <taxon>Bacteria</taxon>
        <taxon>Bacillati</taxon>
        <taxon>Cyanobacteriota</taxon>
        <taxon>Cyanophyceae</taxon>
        <taxon>Leptolyngbyales</taxon>
        <taxon>Leptolyngbyaceae</taxon>
        <taxon>Stenomitos</taxon>
    </lineage>
</organism>
<evidence type="ECO:0000256" key="1">
    <source>
        <dbReference type="ARBA" id="ARBA00022729"/>
    </source>
</evidence>
<keyword evidence="1" id="KW-0732">Signal</keyword>
<dbReference type="Gene3D" id="3.30.1450.10">
    <property type="match status" value="1"/>
</dbReference>
<evidence type="ECO:0000313" key="3">
    <source>
        <dbReference type="EMBL" id="PSB30928.1"/>
    </source>
</evidence>
<sequence length="115" mass="12642">MTVVPSSPGNEPPNLLSKLLSIAFSLGIAFGTGFGYGYAKYITAHPPMQLIGRVEYERLQQGMSTFQVEALLGSGVETQSSPTEVTYTWKNQDKSEITIVFKNGYLYNKKQSGLK</sequence>
<name>A0A2T1EE02_9CYAN</name>
<proteinExistence type="predicted"/>
<evidence type="ECO:0000256" key="2">
    <source>
        <dbReference type="SAM" id="Phobius"/>
    </source>
</evidence>
<keyword evidence="2" id="KW-0472">Membrane</keyword>
<dbReference type="AlphaFoldDB" id="A0A2T1EE02"/>
<accession>A0A2T1EE02</accession>
<keyword evidence="2" id="KW-0812">Transmembrane</keyword>
<keyword evidence="2" id="KW-1133">Transmembrane helix</keyword>
<evidence type="ECO:0000313" key="4">
    <source>
        <dbReference type="Proteomes" id="UP000239576"/>
    </source>
</evidence>
<dbReference type="EMBL" id="PVWK01000046">
    <property type="protein sequence ID" value="PSB30928.1"/>
    <property type="molecule type" value="Genomic_DNA"/>
</dbReference>
<gene>
    <name evidence="3" type="ORF">C7B82_07910</name>
</gene>
<evidence type="ECO:0008006" key="5">
    <source>
        <dbReference type="Google" id="ProtNLM"/>
    </source>
</evidence>
<protein>
    <recommendedName>
        <fullName evidence="5">DUF3862 domain-containing protein</fullName>
    </recommendedName>
</protein>
<dbReference type="OrthoDB" id="489427at2"/>
<dbReference type="InterPro" id="IPR037873">
    <property type="entry name" value="BamE-like"/>
</dbReference>
<feature type="transmembrane region" description="Helical" evidence="2">
    <location>
        <begin position="20"/>
        <end position="39"/>
    </location>
</feature>
<dbReference type="RefSeq" id="WP_146141092.1">
    <property type="nucleotide sequence ID" value="NZ_CAWNSW010000128.1"/>
</dbReference>
<dbReference type="Proteomes" id="UP000239576">
    <property type="component" value="Unassembled WGS sequence"/>
</dbReference>